<dbReference type="InterPro" id="IPR051199">
    <property type="entry name" value="LPS_LOS_Heptosyltrfase"/>
</dbReference>
<evidence type="ECO:0000313" key="4">
    <source>
        <dbReference type="Proteomes" id="UP000663901"/>
    </source>
</evidence>
<dbReference type="GO" id="GO:0008713">
    <property type="term" value="F:ADP-heptose-lipopolysaccharide heptosyltransferase activity"/>
    <property type="evidence" value="ECO:0007669"/>
    <property type="project" value="TreeGrafter"/>
</dbReference>
<evidence type="ECO:0000313" key="3">
    <source>
        <dbReference type="EMBL" id="QTC44900.1"/>
    </source>
</evidence>
<dbReference type="SUPFAM" id="SSF53756">
    <property type="entry name" value="UDP-Glycosyltransferase/glycogen phosphorylase"/>
    <property type="match status" value="1"/>
</dbReference>
<dbReference type="CDD" id="cd03789">
    <property type="entry name" value="GT9_LPS_heptosyltransferase"/>
    <property type="match status" value="1"/>
</dbReference>
<dbReference type="GO" id="GO:0009244">
    <property type="term" value="P:lipopolysaccharide core region biosynthetic process"/>
    <property type="evidence" value="ECO:0007669"/>
    <property type="project" value="TreeGrafter"/>
</dbReference>
<dbReference type="PANTHER" id="PTHR30160">
    <property type="entry name" value="TETRAACYLDISACCHARIDE 4'-KINASE-RELATED"/>
    <property type="match status" value="1"/>
</dbReference>
<organism evidence="3 4">
    <name type="scientific">Pantoea ananas</name>
    <name type="common">Erwinia uredovora</name>
    <dbReference type="NCBI Taxonomy" id="553"/>
    <lineage>
        <taxon>Bacteria</taxon>
        <taxon>Pseudomonadati</taxon>
        <taxon>Pseudomonadota</taxon>
        <taxon>Gammaproteobacteria</taxon>
        <taxon>Enterobacterales</taxon>
        <taxon>Erwiniaceae</taxon>
        <taxon>Pantoea</taxon>
    </lineage>
</organism>
<dbReference type="GO" id="GO:0005829">
    <property type="term" value="C:cytosol"/>
    <property type="evidence" value="ECO:0007669"/>
    <property type="project" value="TreeGrafter"/>
</dbReference>
<protein>
    <submittedName>
        <fullName evidence="3">Glycosyltransferase family 9 protein</fullName>
    </submittedName>
</protein>
<accession>A0A8A4K5W6</accession>
<dbReference type="RefSeq" id="WP_029568649.1">
    <property type="nucleotide sequence ID" value="NZ_AP019753.1"/>
</dbReference>
<evidence type="ECO:0000256" key="2">
    <source>
        <dbReference type="ARBA" id="ARBA00022679"/>
    </source>
</evidence>
<sequence>MSKIAKQKAARLFLSLWKLTGYRVKKIARFSEQHNLKSIAIISNTALGDFMFNTPAIGAIKNRWPDAKIVMVIQPRNLALVEKSPLIDNILYWDGKVGGMMKLVKALRKEQVEATFILHSRAPYDIVAASLAGSDYILKDVYYADYQGQDNFILESCLSAFYDNRKQGNIHLIRQKKDMLSSVGITMPSEDMFIPAPYKRQSHSSPVVGIHAGASSLERCWPDRFYSQLIDMLLSRHADLTIELVGAPGEKALNQRIIEGMKMPSERVKNVAGTTNLIQLAEKISGFKTLVVGDTGPLHLAVAVQTPTVALFSDQNAIDGAAPVQDSAIHQVLSPADESDGVKGISSVEVCNAVERNLVCQDTALLR</sequence>
<keyword evidence="1" id="KW-0328">Glycosyltransferase</keyword>
<dbReference type="Pfam" id="PF01075">
    <property type="entry name" value="Glyco_transf_9"/>
    <property type="match status" value="1"/>
</dbReference>
<gene>
    <name evidence="3" type="ORF">H0Z12_14310</name>
</gene>
<keyword evidence="2 3" id="KW-0808">Transferase</keyword>
<dbReference type="Gene3D" id="3.40.50.2000">
    <property type="entry name" value="Glycogen Phosphorylase B"/>
    <property type="match status" value="2"/>
</dbReference>
<evidence type="ECO:0000256" key="1">
    <source>
        <dbReference type="ARBA" id="ARBA00022676"/>
    </source>
</evidence>
<dbReference type="InterPro" id="IPR002201">
    <property type="entry name" value="Glyco_trans_9"/>
</dbReference>
<dbReference type="AlphaFoldDB" id="A0A8A4K5W6"/>
<reference evidence="3" key="1">
    <citation type="submission" date="2020-07" db="EMBL/GenBank/DDBJ databases">
        <title>Genome Sequences for Panteoa spp. that cause Center Rot in Onions.</title>
        <authorList>
            <person name="Asselin J.A."/>
            <person name="Helmann T."/>
            <person name="Beer S."/>
            <person name="Stodghill P."/>
        </authorList>
    </citation>
    <scope>NUCLEOTIDE SEQUENCE</scope>
    <source>
        <strain evidence="3">OC5a</strain>
    </source>
</reference>
<proteinExistence type="predicted"/>
<dbReference type="EMBL" id="CP059084">
    <property type="protein sequence ID" value="QTC44900.1"/>
    <property type="molecule type" value="Genomic_DNA"/>
</dbReference>
<name>A0A8A4K5W6_PANAN</name>
<dbReference type="Proteomes" id="UP000663901">
    <property type="component" value="Chromosome"/>
</dbReference>